<gene>
    <name evidence="3" type="ORF">NJQ99_09905</name>
</gene>
<feature type="transmembrane region" description="Helical" evidence="1">
    <location>
        <begin position="32"/>
        <end position="52"/>
    </location>
</feature>
<dbReference type="RefSeq" id="WP_269332668.1">
    <property type="nucleotide sequence ID" value="NZ_JAMZFT010000002.1"/>
</dbReference>
<evidence type="ECO:0000256" key="1">
    <source>
        <dbReference type="SAM" id="Phobius"/>
    </source>
</evidence>
<feature type="domain" description="Inner membrane protein YgaP-like transmembrane" evidence="2">
    <location>
        <begin position="2"/>
        <end position="56"/>
    </location>
</feature>
<proteinExistence type="predicted"/>
<reference evidence="3" key="1">
    <citation type="submission" date="2022-06" db="EMBL/GenBank/DDBJ databases">
        <title>Isolation and Genomics of Futiania mangrovii gen. nov., sp. nov., a Rare and Metabolically-versatile member in the Class Alphaproteobacteria.</title>
        <authorList>
            <person name="Liu L."/>
            <person name="Huang W.-C."/>
            <person name="Pan J."/>
            <person name="Li J."/>
            <person name="Huang Y."/>
            <person name="Du H."/>
            <person name="Liu Y."/>
            <person name="Li M."/>
        </authorList>
    </citation>
    <scope>NUCLEOTIDE SEQUENCE</scope>
    <source>
        <strain evidence="3">FT118</strain>
    </source>
</reference>
<comment type="caution">
    <text evidence="3">The sequence shown here is derived from an EMBL/GenBank/DDBJ whole genome shotgun (WGS) entry which is preliminary data.</text>
</comment>
<evidence type="ECO:0000313" key="4">
    <source>
        <dbReference type="Proteomes" id="UP001055804"/>
    </source>
</evidence>
<keyword evidence="1" id="KW-0812">Transmembrane</keyword>
<dbReference type="Pfam" id="PF11127">
    <property type="entry name" value="YgaP-like_TM"/>
    <property type="match status" value="1"/>
</dbReference>
<keyword evidence="1" id="KW-0472">Membrane</keyword>
<sequence length="67" mass="7124">MSIDNAVLSFAGFMVLLSAALAYFVDPLWLLLTAFVGLNMLQAGFTGFCPAARIFKAMGLQAGCAFK</sequence>
<accession>A0A9J6PFW7</accession>
<dbReference type="InterPro" id="IPR021309">
    <property type="entry name" value="YgaP-like_TM"/>
</dbReference>
<dbReference type="Gene3D" id="6.10.140.1340">
    <property type="match status" value="1"/>
</dbReference>
<evidence type="ECO:0000259" key="2">
    <source>
        <dbReference type="Pfam" id="PF11127"/>
    </source>
</evidence>
<dbReference type="AlphaFoldDB" id="A0A9J6PFW7"/>
<dbReference type="EMBL" id="JAMZFT010000002">
    <property type="protein sequence ID" value="MCP1336720.1"/>
    <property type="molecule type" value="Genomic_DNA"/>
</dbReference>
<keyword evidence="1" id="KW-1133">Transmembrane helix</keyword>
<dbReference type="Proteomes" id="UP001055804">
    <property type="component" value="Unassembled WGS sequence"/>
</dbReference>
<name>A0A9J6PFW7_9PROT</name>
<organism evidence="3 4">
    <name type="scientific">Futiania mangrovi</name>
    <dbReference type="NCBI Taxonomy" id="2959716"/>
    <lineage>
        <taxon>Bacteria</taxon>
        <taxon>Pseudomonadati</taxon>
        <taxon>Pseudomonadota</taxon>
        <taxon>Alphaproteobacteria</taxon>
        <taxon>Futianiales</taxon>
        <taxon>Futianiaceae</taxon>
        <taxon>Futiania</taxon>
    </lineage>
</organism>
<keyword evidence="4" id="KW-1185">Reference proteome</keyword>
<evidence type="ECO:0000313" key="3">
    <source>
        <dbReference type="EMBL" id="MCP1336720.1"/>
    </source>
</evidence>
<protein>
    <submittedName>
        <fullName evidence="3">DUF2892 domain-containing protein</fullName>
    </submittedName>
</protein>